<keyword evidence="1" id="KW-0732">Signal</keyword>
<dbReference type="InterPro" id="IPR008928">
    <property type="entry name" value="6-hairpin_glycosidase_sf"/>
</dbReference>
<dbReference type="SUPFAM" id="SSF49785">
    <property type="entry name" value="Galactose-binding domain-like"/>
    <property type="match status" value="1"/>
</dbReference>
<feature type="chain" id="PRO_5035306185" description="CBM-cenC domain-containing protein" evidence="1">
    <location>
        <begin position="29"/>
        <end position="667"/>
    </location>
</feature>
<comment type="caution">
    <text evidence="2">The sequence shown here is derived from an EMBL/GenBank/DDBJ whole genome shotgun (WGS) entry which is preliminary data.</text>
</comment>
<evidence type="ECO:0000256" key="1">
    <source>
        <dbReference type="SAM" id="SignalP"/>
    </source>
</evidence>
<sequence length="667" mass="72771">MMRGKMACLVVSALLVTTLGVGAGPAHASGNTWYDRYAAMDAALGDSVSANSATLAWSESYRLRSYLDVYRLTRDTAWLDRLVGRVDAVVAGADDIDNDGFLGWSTSRYSPPELANTGFETATSGDSTMAANWVRWQTTSANAHRTTDHAAGSYAIQIDSDGQLWRKVYQRLGAYEPNTVYDLRFSAKTNGSDARGRIYVIDQTADVILCSATVTNTAWAASTVECRSPAAAGHTLEVWLGHDNYRVAGGRAYFDDVSISARVPYMVHDGMVGSTIAQFVRLAQRTPSLPDRYREKAAAYRAFLETEIVPRWESSAYLGNSWVSSAGTYRQPPNVDTFAHTRPSPDHLPFNQSLAYAQMLLALYQVNGNATYLARARGVATYFRNALTLTGDRYVWHYAPYSSGIEDTSHANIDVGAAREFYEAGQVFTATDMQRFTNSLTKAMWNGSLTAPVVRRNVDGTGDDSYSIYLVEWAEYAQWAKDILPIVAEQYRNQTGNSPYTMLALSRIMKWDRSKVVNQGFELATSFDATQPAQWNRIGSTASTAFRDSANAFEGTYGLTIRSVAGAAQQVNQTWEGWRPASRYTLTFTGKATGAAGGRVRVVDETTGATLADVTFTDIDWTTTSVELTSPAASGDVARVYIGNADPAAAGTAHVDAISLRVSGDAW</sequence>
<organism evidence="2 3">
    <name type="scientific">Virgisporangium aurantiacum</name>
    <dbReference type="NCBI Taxonomy" id="175570"/>
    <lineage>
        <taxon>Bacteria</taxon>
        <taxon>Bacillati</taxon>
        <taxon>Actinomycetota</taxon>
        <taxon>Actinomycetes</taxon>
        <taxon>Micromonosporales</taxon>
        <taxon>Micromonosporaceae</taxon>
        <taxon>Virgisporangium</taxon>
    </lineage>
</organism>
<dbReference type="SUPFAM" id="SSF48208">
    <property type="entry name" value="Six-hairpin glycosidases"/>
    <property type="match status" value="1"/>
</dbReference>
<accession>A0A8J4E144</accession>
<protein>
    <recommendedName>
        <fullName evidence="4">CBM-cenC domain-containing protein</fullName>
    </recommendedName>
</protein>
<evidence type="ECO:0008006" key="4">
    <source>
        <dbReference type="Google" id="ProtNLM"/>
    </source>
</evidence>
<dbReference type="EMBL" id="BOPG01000032">
    <property type="protein sequence ID" value="GIJ57609.1"/>
    <property type="molecule type" value="Genomic_DNA"/>
</dbReference>
<gene>
    <name evidence="2" type="ORF">Vau01_051250</name>
</gene>
<feature type="signal peptide" evidence="1">
    <location>
        <begin position="1"/>
        <end position="28"/>
    </location>
</feature>
<dbReference type="InterPro" id="IPR008979">
    <property type="entry name" value="Galactose-bd-like_sf"/>
</dbReference>
<evidence type="ECO:0000313" key="3">
    <source>
        <dbReference type="Proteomes" id="UP000612585"/>
    </source>
</evidence>
<keyword evidence="3" id="KW-1185">Reference proteome</keyword>
<dbReference type="GO" id="GO:0005975">
    <property type="term" value="P:carbohydrate metabolic process"/>
    <property type="evidence" value="ECO:0007669"/>
    <property type="project" value="InterPro"/>
</dbReference>
<proteinExistence type="predicted"/>
<dbReference type="AlphaFoldDB" id="A0A8J4E144"/>
<evidence type="ECO:0000313" key="2">
    <source>
        <dbReference type="EMBL" id="GIJ57609.1"/>
    </source>
</evidence>
<dbReference type="Gene3D" id="2.60.120.260">
    <property type="entry name" value="Galactose-binding domain-like"/>
    <property type="match status" value="2"/>
</dbReference>
<reference evidence="2" key="1">
    <citation type="submission" date="2021-01" db="EMBL/GenBank/DDBJ databases">
        <title>Whole genome shotgun sequence of Virgisporangium aurantiacum NBRC 16421.</title>
        <authorList>
            <person name="Komaki H."/>
            <person name="Tamura T."/>
        </authorList>
    </citation>
    <scope>NUCLEOTIDE SEQUENCE</scope>
    <source>
        <strain evidence="2">NBRC 16421</strain>
    </source>
</reference>
<dbReference type="Proteomes" id="UP000612585">
    <property type="component" value="Unassembled WGS sequence"/>
</dbReference>
<name>A0A8J4E144_9ACTN</name>